<evidence type="ECO:0000313" key="2">
    <source>
        <dbReference type="EMBL" id="ELZ87651.1"/>
    </source>
</evidence>
<name>M0HT49_HALEO</name>
<keyword evidence="1" id="KW-1133">Transmembrane helix</keyword>
<feature type="transmembrane region" description="Helical" evidence="1">
    <location>
        <begin position="26"/>
        <end position="46"/>
    </location>
</feature>
<evidence type="ECO:0000313" key="3">
    <source>
        <dbReference type="Proteomes" id="UP000011612"/>
    </source>
</evidence>
<protein>
    <submittedName>
        <fullName evidence="2">Uncharacterized protein</fullName>
    </submittedName>
</protein>
<dbReference type="AlphaFoldDB" id="M0HT49"/>
<keyword evidence="1" id="KW-0812">Transmembrane</keyword>
<accession>M0HT49</accession>
<sequence length="90" mass="9514">MVYICYPDENSVTATDSKTGQFASTLQRGILGTLLGIVAILGFGLLRELATGNLLWGGVGLLLFVGAGYGIIALFLEGYDEGRDVSRGEQ</sequence>
<evidence type="ECO:0000256" key="1">
    <source>
        <dbReference type="SAM" id="Phobius"/>
    </source>
</evidence>
<reference evidence="2 3" key="1">
    <citation type="journal article" date="2014" name="PLoS Genet.">
        <title>Phylogenetically driven sequencing of extremely halophilic archaea reveals strategies for static and dynamic osmo-response.</title>
        <authorList>
            <person name="Becker E.A."/>
            <person name="Seitzer P.M."/>
            <person name="Tritt A."/>
            <person name="Larsen D."/>
            <person name="Krusor M."/>
            <person name="Yao A.I."/>
            <person name="Wu D."/>
            <person name="Madern D."/>
            <person name="Eisen J.A."/>
            <person name="Darling A.E."/>
            <person name="Facciotti M.T."/>
        </authorList>
    </citation>
    <scope>NUCLEOTIDE SEQUENCE [LARGE SCALE GENOMIC DNA]</scope>
    <source>
        <strain evidence="2 3">ATCC BAA-1513</strain>
    </source>
</reference>
<dbReference type="PATRIC" id="fig|1230453.4.peg.925"/>
<comment type="caution">
    <text evidence="2">The sequence shown here is derived from an EMBL/GenBank/DDBJ whole genome shotgun (WGS) entry which is preliminary data.</text>
</comment>
<proteinExistence type="predicted"/>
<feature type="transmembrane region" description="Helical" evidence="1">
    <location>
        <begin position="53"/>
        <end position="76"/>
    </location>
</feature>
<gene>
    <name evidence="2" type="ORF">C453_04839</name>
</gene>
<dbReference type="Proteomes" id="UP000011612">
    <property type="component" value="Unassembled WGS sequence"/>
</dbReference>
<keyword evidence="1" id="KW-0472">Membrane</keyword>
<organism evidence="2 3">
    <name type="scientific">Haloferax elongans ATCC BAA-1513</name>
    <dbReference type="NCBI Taxonomy" id="1230453"/>
    <lineage>
        <taxon>Archaea</taxon>
        <taxon>Methanobacteriati</taxon>
        <taxon>Methanobacteriota</taxon>
        <taxon>Stenosarchaea group</taxon>
        <taxon>Halobacteria</taxon>
        <taxon>Halobacteriales</taxon>
        <taxon>Haloferacaceae</taxon>
        <taxon>Haloferax</taxon>
    </lineage>
</organism>
<dbReference type="EMBL" id="AOLK01000011">
    <property type="protein sequence ID" value="ELZ87651.1"/>
    <property type="molecule type" value="Genomic_DNA"/>
</dbReference>
<keyword evidence="3" id="KW-1185">Reference proteome</keyword>